<dbReference type="EMBL" id="CM031830">
    <property type="protein sequence ID" value="KAG6708319.1"/>
    <property type="molecule type" value="Genomic_DNA"/>
</dbReference>
<dbReference type="AlphaFoldDB" id="A0A922G0W9"/>
<dbReference type="EMBL" id="CM031825">
    <property type="protein sequence ID" value="KAG6730337.1"/>
    <property type="molecule type" value="Genomic_DNA"/>
</dbReference>
<name>A0A922G0W9_CARIL</name>
<dbReference type="Proteomes" id="UP000811246">
    <property type="component" value="Chromosome 1"/>
</dbReference>
<reference evidence="2" key="1">
    <citation type="submission" date="2021-01" db="EMBL/GenBank/DDBJ databases">
        <authorList>
            <person name="Lovell J.T."/>
            <person name="Bentley N."/>
            <person name="Bhattarai G."/>
            <person name="Jenkins J.W."/>
            <person name="Sreedasyam A."/>
            <person name="Alarcon Y."/>
            <person name="Bock C."/>
            <person name="Boston L."/>
            <person name="Carlson J."/>
            <person name="Cervantes K."/>
            <person name="Clermont K."/>
            <person name="Krom N."/>
            <person name="Kubenka K."/>
            <person name="Mamidi S."/>
            <person name="Mattison C."/>
            <person name="Monteros M."/>
            <person name="Pisani C."/>
            <person name="Plott C."/>
            <person name="Rajasekar S."/>
            <person name="Rhein H.S."/>
            <person name="Rohla C."/>
            <person name="Song M."/>
            <person name="Hilaire R.S."/>
            <person name="Shu S."/>
            <person name="Wells L."/>
            <person name="Wang X."/>
            <person name="Webber J."/>
            <person name="Heerema R.J."/>
            <person name="Klein P."/>
            <person name="Conner P."/>
            <person name="Grauke L."/>
            <person name="Grimwood J."/>
            <person name="Schmutz J."/>
            <person name="Randall J.J."/>
        </authorList>
    </citation>
    <scope>NUCLEOTIDE SEQUENCE</scope>
    <source>
        <tissue evidence="2">Leaf</tissue>
    </source>
</reference>
<evidence type="ECO:0000313" key="3">
    <source>
        <dbReference type="Proteomes" id="UP000811246"/>
    </source>
</evidence>
<evidence type="ECO:0000313" key="1">
    <source>
        <dbReference type="EMBL" id="KAG6708319.1"/>
    </source>
</evidence>
<dbReference type="Proteomes" id="UP000811246">
    <property type="component" value="Chromosome 6"/>
</dbReference>
<accession>A0A922G0W9</accession>
<proteinExistence type="predicted"/>
<protein>
    <submittedName>
        <fullName evidence="2">Uncharacterized protein</fullName>
    </submittedName>
</protein>
<sequence length="100" mass="12142">MSFSFLKFLINNRHTTILYAYGLATRRVHYPHQPWPLFQREIGQDKAYINETLFTLFFVSFILLPFQCIDNIHKFNSWHKYRRGKIRENETVVFLNCNLL</sequence>
<organism evidence="2 3">
    <name type="scientific">Carya illinoinensis</name>
    <name type="common">Pecan</name>
    <dbReference type="NCBI Taxonomy" id="32201"/>
    <lineage>
        <taxon>Eukaryota</taxon>
        <taxon>Viridiplantae</taxon>
        <taxon>Streptophyta</taxon>
        <taxon>Embryophyta</taxon>
        <taxon>Tracheophyta</taxon>
        <taxon>Spermatophyta</taxon>
        <taxon>Magnoliopsida</taxon>
        <taxon>eudicotyledons</taxon>
        <taxon>Gunneridae</taxon>
        <taxon>Pentapetalae</taxon>
        <taxon>rosids</taxon>
        <taxon>fabids</taxon>
        <taxon>Fagales</taxon>
        <taxon>Juglandaceae</taxon>
        <taxon>Carya</taxon>
    </lineage>
</organism>
<evidence type="ECO:0000313" key="2">
    <source>
        <dbReference type="EMBL" id="KAG6730337.1"/>
    </source>
</evidence>
<comment type="caution">
    <text evidence="2">The sequence shown here is derived from an EMBL/GenBank/DDBJ whole genome shotgun (WGS) entry which is preliminary data.</text>
</comment>
<gene>
    <name evidence="2" type="ORF">I3842_01G074700</name>
    <name evidence="1" type="ORF">I3842_06G075100</name>
</gene>